<keyword evidence="4" id="KW-1185">Reference proteome</keyword>
<gene>
    <name evidence="3" type="ORF">EJ08DRAFT_600384</name>
</gene>
<dbReference type="Pfam" id="PF03221">
    <property type="entry name" value="HTH_Tnp_Tc5"/>
    <property type="match status" value="1"/>
</dbReference>
<evidence type="ECO:0000256" key="1">
    <source>
        <dbReference type="ARBA" id="ARBA00023125"/>
    </source>
</evidence>
<evidence type="ECO:0000313" key="4">
    <source>
        <dbReference type="Proteomes" id="UP000800235"/>
    </source>
</evidence>
<sequence length="128" mass="14441">MEAIDLALDACDRQLNPCDTDIAKEFKVNRTTLSRRHRKVTVSRTIYHASRQLLSPQQESALVAHINTLTNQGTPPTNAIVSNFAKDIGGKEPSKNWCSGFIKRWLYILKSCYLTGLDSDRKKADSIY</sequence>
<dbReference type="InterPro" id="IPR006600">
    <property type="entry name" value="HTH_CenpB_DNA-bd_dom"/>
</dbReference>
<comment type="caution">
    <text evidence="3">The sequence shown here is derived from an EMBL/GenBank/DDBJ whole genome shotgun (WGS) entry which is preliminary data.</text>
</comment>
<organism evidence="3 4">
    <name type="scientific">Tothia fuscella</name>
    <dbReference type="NCBI Taxonomy" id="1048955"/>
    <lineage>
        <taxon>Eukaryota</taxon>
        <taxon>Fungi</taxon>
        <taxon>Dikarya</taxon>
        <taxon>Ascomycota</taxon>
        <taxon>Pezizomycotina</taxon>
        <taxon>Dothideomycetes</taxon>
        <taxon>Pleosporomycetidae</taxon>
        <taxon>Venturiales</taxon>
        <taxon>Cylindrosympodiaceae</taxon>
        <taxon>Tothia</taxon>
    </lineage>
</organism>
<evidence type="ECO:0000313" key="3">
    <source>
        <dbReference type="EMBL" id="KAF2416670.1"/>
    </source>
</evidence>
<name>A0A9P4TSD5_9PEZI</name>
<proteinExistence type="predicted"/>
<keyword evidence="1" id="KW-0238">DNA-binding</keyword>
<dbReference type="Proteomes" id="UP000800235">
    <property type="component" value="Unassembled WGS sequence"/>
</dbReference>
<evidence type="ECO:0000259" key="2">
    <source>
        <dbReference type="PROSITE" id="PS51253"/>
    </source>
</evidence>
<dbReference type="SMART" id="SM00674">
    <property type="entry name" value="CENPB"/>
    <property type="match status" value="1"/>
</dbReference>
<dbReference type="AlphaFoldDB" id="A0A9P4TSD5"/>
<dbReference type="EMBL" id="MU007153">
    <property type="protein sequence ID" value="KAF2416670.1"/>
    <property type="molecule type" value="Genomic_DNA"/>
</dbReference>
<dbReference type="OrthoDB" id="3942738at2759"/>
<feature type="domain" description="HTH CENPB-type" evidence="2">
    <location>
        <begin position="46"/>
        <end position="111"/>
    </location>
</feature>
<protein>
    <recommendedName>
        <fullName evidence="2">HTH CENPB-type domain-containing protein</fullName>
    </recommendedName>
</protein>
<dbReference type="GO" id="GO:0003677">
    <property type="term" value="F:DNA binding"/>
    <property type="evidence" value="ECO:0007669"/>
    <property type="project" value="UniProtKB-KW"/>
</dbReference>
<accession>A0A9P4TSD5</accession>
<dbReference type="PROSITE" id="PS51253">
    <property type="entry name" value="HTH_CENPB"/>
    <property type="match status" value="1"/>
</dbReference>
<reference evidence="3" key="1">
    <citation type="journal article" date="2020" name="Stud. Mycol.">
        <title>101 Dothideomycetes genomes: a test case for predicting lifestyles and emergence of pathogens.</title>
        <authorList>
            <person name="Haridas S."/>
            <person name="Albert R."/>
            <person name="Binder M."/>
            <person name="Bloem J."/>
            <person name="Labutti K."/>
            <person name="Salamov A."/>
            <person name="Andreopoulos B."/>
            <person name="Baker S."/>
            <person name="Barry K."/>
            <person name="Bills G."/>
            <person name="Bluhm B."/>
            <person name="Cannon C."/>
            <person name="Castanera R."/>
            <person name="Culley D."/>
            <person name="Daum C."/>
            <person name="Ezra D."/>
            <person name="Gonzalez J."/>
            <person name="Henrissat B."/>
            <person name="Kuo A."/>
            <person name="Liang C."/>
            <person name="Lipzen A."/>
            <person name="Lutzoni F."/>
            <person name="Magnuson J."/>
            <person name="Mondo S."/>
            <person name="Nolan M."/>
            <person name="Ohm R."/>
            <person name="Pangilinan J."/>
            <person name="Park H.-J."/>
            <person name="Ramirez L."/>
            <person name="Alfaro M."/>
            <person name="Sun H."/>
            <person name="Tritt A."/>
            <person name="Yoshinaga Y."/>
            <person name="Zwiers L.-H."/>
            <person name="Turgeon B."/>
            <person name="Goodwin S."/>
            <person name="Spatafora J."/>
            <person name="Crous P."/>
            <person name="Grigoriev I."/>
        </authorList>
    </citation>
    <scope>NUCLEOTIDE SEQUENCE</scope>
    <source>
        <strain evidence="3">CBS 130266</strain>
    </source>
</reference>